<dbReference type="EMBL" id="JBJHZZ010000002">
    <property type="protein sequence ID" value="MFL0246567.1"/>
    <property type="molecule type" value="Genomic_DNA"/>
</dbReference>
<keyword evidence="1" id="KW-1133">Transmembrane helix</keyword>
<keyword evidence="1" id="KW-0472">Membrane</keyword>
<protein>
    <submittedName>
        <fullName evidence="2">Uncharacterized protein</fullName>
    </submittedName>
</protein>
<dbReference type="RefSeq" id="WP_406769030.1">
    <property type="nucleotide sequence ID" value="NZ_JBJHZZ010000002.1"/>
</dbReference>
<feature type="transmembrane region" description="Helical" evidence="1">
    <location>
        <begin position="27"/>
        <end position="50"/>
    </location>
</feature>
<keyword evidence="1" id="KW-0812">Transmembrane</keyword>
<gene>
    <name evidence="2" type="ORF">ACJDUG_06260</name>
</gene>
<comment type="caution">
    <text evidence="2">The sequence shown here is derived from an EMBL/GenBank/DDBJ whole genome shotgun (WGS) entry which is preliminary data.</text>
</comment>
<evidence type="ECO:0000313" key="3">
    <source>
        <dbReference type="Proteomes" id="UP001623591"/>
    </source>
</evidence>
<keyword evidence="3" id="KW-1185">Reference proteome</keyword>
<sequence length="87" mass="10323">MRGEYDIVEDLELRESKLKLNNKFSKVLIIILIFAILYGLCFNLAYIFCYNKIENSNDMKLSTSNKIYIIEQKLRKDLDNINLKNKN</sequence>
<organism evidence="2 3">
    <name type="scientific">Candidatus Clostridium stratigraminis</name>
    <dbReference type="NCBI Taxonomy" id="3381661"/>
    <lineage>
        <taxon>Bacteria</taxon>
        <taxon>Bacillati</taxon>
        <taxon>Bacillota</taxon>
        <taxon>Clostridia</taxon>
        <taxon>Eubacteriales</taxon>
        <taxon>Clostridiaceae</taxon>
        <taxon>Clostridium</taxon>
    </lineage>
</organism>
<reference evidence="2 3" key="1">
    <citation type="submission" date="2024-11" db="EMBL/GenBank/DDBJ databases">
        <authorList>
            <person name="Heng Y.C."/>
            <person name="Lim A.C.H."/>
            <person name="Lee J.K.Y."/>
            <person name="Kittelmann S."/>
        </authorList>
    </citation>
    <scope>NUCLEOTIDE SEQUENCE [LARGE SCALE GENOMIC DNA]</scope>
    <source>
        <strain evidence="2 3">WILCCON 0185</strain>
    </source>
</reference>
<accession>A0ABW8T2D7</accession>
<dbReference type="Proteomes" id="UP001623591">
    <property type="component" value="Unassembled WGS sequence"/>
</dbReference>
<name>A0ABW8T2D7_9CLOT</name>
<evidence type="ECO:0000256" key="1">
    <source>
        <dbReference type="SAM" id="Phobius"/>
    </source>
</evidence>
<proteinExistence type="predicted"/>
<evidence type="ECO:0000313" key="2">
    <source>
        <dbReference type="EMBL" id="MFL0246567.1"/>
    </source>
</evidence>